<accession>A0A1W2CI66</accession>
<evidence type="ECO:0000313" key="10">
    <source>
        <dbReference type="Proteomes" id="UP000192330"/>
    </source>
</evidence>
<dbReference type="GO" id="GO:0009060">
    <property type="term" value="P:aerobic respiration"/>
    <property type="evidence" value="ECO:0007669"/>
    <property type="project" value="TreeGrafter"/>
</dbReference>
<feature type="binding site" evidence="7">
    <location>
        <position position="310"/>
    </location>
    <ligand>
        <name>glyoxylate</name>
        <dbReference type="ChEBI" id="CHEBI:36655"/>
    </ligand>
</feature>
<gene>
    <name evidence="9" type="ORF">SAMN06295998_10844</name>
</gene>
<organism evidence="9 10">
    <name type="scientific">Primorskyibacter flagellatus</name>
    <dbReference type="NCBI Taxonomy" id="1387277"/>
    <lineage>
        <taxon>Bacteria</taxon>
        <taxon>Pseudomonadati</taxon>
        <taxon>Pseudomonadota</taxon>
        <taxon>Alphaproteobacteria</taxon>
        <taxon>Rhodobacterales</taxon>
        <taxon>Roseobacteraceae</taxon>
        <taxon>Primorskyibacter</taxon>
    </lineage>
</organism>
<feature type="binding site" evidence="7">
    <location>
        <begin position="113"/>
        <end position="115"/>
    </location>
    <ligand>
        <name>FMN</name>
        <dbReference type="ChEBI" id="CHEBI:58210"/>
    </ligand>
</feature>
<dbReference type="PIRSF" id="PIRSF000138">
    <property type="entry name" value="Al-hdrx_acd_dh"/>
    <property type="match status" value="1"/>
</dbReference>
<feature type="binding site" evidence="7">
    <location>
        <position position="163"/>
    </location>
    <ligand>
        <name>FMN</name>
        <dbReference type="ChEBI" id="CHEBI:58210"/>
    </ligand>
</feature>
<dbReference type="InterPro" id="IPR037396">
    <property type="entry name" value="FMN_HAD"/>
</dbReference>
<reference evidence="9 10" key="1">
    <citation type="submission" date="2017-04" db="EMBL/GenBank/DDBJ databases">
        <authorList>
            <person name="Afonso C.L."/>
            <person name="Miller P.J."/>
            <person name="Scott M.A."/>
            <person name="Spackman E."/>
            <person name="Goraichik I."/>
            <person name="Dimitrov K.M."/>
            <person name="Suarez D.L."/>
            <person name="Swayne D.E."/>
        </authorList>
    </citation>
    <scope>NUCLEOTIDE SEQUENCE [LARGE SCALE GENOMIC DNA]</scope>
    <source>
        <strain evidence="9 10">CGMCC 1.12644</strain>
    </source>
</reference>
<dbReference type="SUPFAM" id="SSF51395">
    <property type="entry name" value="FMN-linked oxidoreductases"/>
    <property type="match status" value="1"/>
</dbReference>
<feature type="binding site" evidence="7">
    <location>
        <position position="286"/>
    </location>
    <ligand>
        <name>FMN</name>
        <dbReference type="ChEBI" id="CHEBI:58210"/>
    </ligand>
</feature>
<evidence type="ECO:0000256" key="5">
    <source>
        <dbReference type="ARBA" id="ARBA00024042"/>
    </source>
</evidence>
<keyword evidence="3 7" id="KW-0288">FMN</keyword>
<evidence type="ECO:0000259" key="8">
    <source>
        <dbReference type="PROSITE" id="PS51349"/>
    </source>
</evidence>
<dbReference type="PROSITE" id="PS51349">
    <property type="entry name" value="FMN_HYDROXY_ACID_DH_2"/>
    <property type="match status" value="1"/>
</dbReference>
<feature type="binding site" evidence="7">
    <location>
        <position position="308"/>
    </location>
    <ligand>
        <name>FMN</name>
        <dbReference type="ChEBI" id="CHEBI:58210"/>
    </ligand>
</feature>
<feature type="binding site" evidence="7">
    <location>
        <position position="200"/>
    </location>
    <ligand>
        <name>glyoxylate</name>
        <dbReference type="ChEBI" id="CHEBI:36655"/>
    </ligand>
</feature>
<dbReference type="Proteomes" id="UP000192330">
    <property type="component" value="Unassembled WGS sequence"/>
</dbReference>
<evidence type="ECO:0000256" key="3">
    <source>
        <dbReference type="ARBA" id="ARBA00022643"/>
    </source>
</evidence>
<dbReference type="InterPro" id="IPR013785">
    <property type="entry name" value="Aldolase_TIM"/>
</dbReference>
<evidence type="ECO:0000313" key="9">
    <source>
        <dbReference type="EMBL" id="SMC84903.1"/>
    </source>
</evidence>
<evidence type="ECO:0000256" key="1">
    <source>
        <dbReference type="ARBA" id="ARBA00001917"/>
    </source>
</evidence>
<sequence length="408" mass="44680">MFVPLFGEISDFSVLPTRDLLDKTRLPSHISGMDLHARFPAIADLKDRAQRRVPHFAWEYLASATGTEATRARNRAKLDDVLFMPSILHGEFTPDLSTTLFGQSYPLPFGVSPVGMSGLLWPDAERRLAAAATRAGLPYSLSTVATRTPEDLTPHIDGNGWFQMYPPRDEAVRTDMLRRAKDAGFSVLVLTVDVPVASRRERQLRSGLTSPPRLTPRVLAQVARCPAWALGTLQQGMPRMRLIDDYAAKVTGLSSTEHAGYLLRTSPGWDYLRWLRDGWDGPFVVKGVMRADDAERLEAAGVDALWVSNHAGRQFDAAPASIEVLPEIRAATDLPLIFDSGIEGGLDILRAVALGADFVMMASAWHFALAALGDDGPPHLIDMLTRDMAANMGQIGAKNLADLSNCLR</sequence>
<dbReference type="InterPro" id="IPR000262">
    <property type="entry name" value="FMN-dep_DH"/>
</dbReference>
<keyword evidence="2 7" id="KW-0285">Flavoprotein</keyword>
<dbReference type="GO" id="GO:0004459">
    <property type="term" value="F:L-lactate dehydrogenase (NAD+) activity"/>
    <property type="evidence" value="ECO:0007669"/>
    <property type="project" value="TreeGrafter"/>
</dbReference>
<evidence type="ECO:0000256" key="6">
    <source>
        <dbReference type="PIRSR" id="PIRSR000138-1"/>
    </source>
</evidence>
<dbReference type="PANTHER" id="PTHR10578:SF107">
    <property type="entry name" value="2-HYDROXYACID OXIDASE 1"/>
    <property type="match status" value="1"/>
</dbReference>
<dbReference type="AlphaFoldDB" id="A0A1W2CI66"/>
<feature type="active site" description="Proton acceptor" evidence="6">
    <location>
        <position position="310"/>
    </location>
</feature>
<keyword evidence="4" id="KW-0560">Oxidoreductase</keyword>
<evidence type="ECO:0000256" key="7">
    <source>
        <dbReference type="PIRSR" id="PIRSR000138-2"/>
    </source>
</evidence>
<dbReference type="STRING" id="1387277.SAMN06295998_10844"/>
<dbReference type="InterPro" id="IPR012133">
    <property type="entry name" value="Alpha-hydoxy_acid_DH_FMN"/>
</dbReference>
<dbReference type="Pfam" id="PF01070">
    <property type="entry name" value="FMN_dh"/>
    <property type="match status" value="1"/>
</dbReference>
<feature type="domain" description="FMN hydroxy acid dehydrogenase" evidence="8">
    <location>
        <begin position="34"/>
        <end position="408"/>
    </location>
</feature>
<protein>
    <submittedName>
        <fullName evidence="9">L-lactate dehydrogenase (Cytochrome)</fullName>
    </submittedName>
</protein>
<comment type="cofactor">
    <cofactor evidence="1">
        <name>FMN</name>
        <dbReference type="ChEBI" id="CHEBI:58210"/>
    </cofactor>
</comment>
<feature type="binding site" evidence="7">
    <location>
        <position position="60"/>
    </location>
    <ligand>
        <name>glyoxylate</name>
        <dbReference type="ChEBI" id="CHEBI:36655"/>
    </ligand>
</feature>
<feature type="binding site" evidence="7">
    <location>
        <position position="165"/>
    </location>
    <ligand>
        <name>glyoxylate</name>
        <dbReference type="ChEBI" id="CHEBI:36655"/>
    </ligand>
</feature>
<feature type="binding site" evidence="7">
    <location>
        <position position="313"/>
    </location>
    <ligand>
        <name>glyoxylate</name>
        <dbReference type="ChEBI" id="CHEBI:36655"/>
    </ligand>
</feature>
<feature type="binding site" evidence="7">
    <location>
        <position position="191"/>
    </location>
    <ligand>
        <name>FMN</name>
        <dbReference type="ChEBI" id="CHEBI:58210"/>
    </ligand>
</feature>
<comment type="similarity">
    <text evidence="5">Belongs to the FMN-dependent alpha-hydroxy acid dehydrogenase family.</text>
</comment>
<name>A0A1W2CI66_9RHOB</name>
<keyword evidence="10" id="KW-1185">Reference proteome</keyword>
<dbReference type="CDD" id="cd02809">
    <property type="entry name" value="alpha_hydroxyacid_oxid_FMN"/>
    <property type="match status" value="1"/>
</dbReference>
<proteinExistence type="inferred from homology"/>
<dbReference type="EMBL" id="FWYD01000008">
    <property type="protein sequence ID" value="SMC84903.1"/>
    <property type="molecule type" value="Genomic_DNA"/>
</dbReference>
<evidence type="ECO:0000256" key="2">
    <source>
        <dbReference type="ARBA" id="ARBA00022630"/>
    </source>
</evidence>
<dbReference type="GO" id="GO:0005886">
    <property type="term" value="C:plasma membrane"/>
    <property type="evidence" value="ECO:0007669"/>
    <property type="project" value="TreeGrafter"/>
</dbReference>
<dbReference type="PANTHER" id="PTHR10578">
    <property type="entry name" value="S -2-HYDROXY-ACID OXIDASE-RELATED"/>
    <property type="match status" value="1"/>
</dbReference>
<dbReference type="Gene3D" id="3.20.20.70">
    <property type="entry name" value="Aldolase class I"/>
    <property type="match status" value="1"/>
</dbReference>
<feature type="binding site" evidence="7">
    <location>
        <position position="142"/>
    </location>
    <ligand>
        <name>FMN</name>
        <dbReference type="ChEBI" id="CHEBI:58210"/>
    </ligand>
</feature>
<dbReference type="GO" id="GO:0010181">
    <property type="term" value="F:FMN binding"/>
    <property type="evidence" value="ECO:0007669"/>
    <property type="project" value="InterPro"/>
</dbReference>
<evidence type="ECO:0000256" key="4">
    <source>
        <dbReference type="ARBA" id="ARBA00023002"/>
    </source>
</evidence>